<dbReference type="Proteomes" id="UP000756132">
    <property type="component" value="Chromosome 10"/>
</dbReference>
<protein>
    <submittedName>
        <fullName evidence="4">Ecp46</fullName>
    </submittedName>
    <submittedName>
        <fullName evidence="3">Extracellular protein 46</fullName>
    </submittedName>
</protein>
<keyword evidence="5" id="KW-1185">Reference proteome</keyword>
<feature type="region of interest" description="Disordered" evidence="1">
    <location>
        <begin position="50"/>
        <end position="164"/>
    </location>
</feature>
<evidence type="ECO:0000313" key="5">
    <source>
        <dbReference type="Proteomes" id="UP000756132"/>
    </source>
</evidence>
<evidence type="ECO:0000256" key="2">
    <source>
        <dbReference type="SAM" id="SignalP"/>
    </source>
</evidence>
<evidence type="ECO:0000313" key="3">
    <source>
        <dbReference type="EMBL" id="AQA29266.1"/>
    </source>
</evidence>
<accession>A0A1P8YXN3</accession>
<dbReference type="EMBL" id="CP090172">
    <property type="protein sequence ID" value="UJO23211.1"/>
    <property type="molecule type" value="Genomic_DNA"/>
</dbReference>
<organism evidence="3">
    <name type="scientific">Passalora fulva</name>
    <name type="common">Tomato leaf mold</name>
    <name type="synonym">Cladosporium fulvum</name>
    <dbReference type="NCBI Taxonomy" id="5499"/>
    <lineage>
        <taxon>Eukaryota</taxon>
        <taxon>Fungi</taxon>
        <taxon>Dikarya</taxon>
        <taxon>Ascomycota</taxon>
        <taxon>Pezizomycotina</taxon>
        <taxon>Dothideomycetes</taxon>
        <taxon>Dothideomycetidae</taxon>
        <taxon>Mycosphaerellales</taxon>
        <taxon>Mycosphaerellaceae</taxon>
        <taxon>Fulvia</taxon>
    </lineage>
</organism>
<feature type="chain" id="PRO_5040671810" evidence="2">
    <location>
        <begin position="21"/>
        <end position="164"/>
    </location>
</feature>
<reference evidence="4" key="2">
    <citation type="submission" date="2021-12" db="EMBL/GenBank/DDBJ databases">
        <authorList>
            <person name="Zaccaron A."/>
            <person name="Stergiopoulos I."/>
        </authorList>
    </citation>
    <scope>NUCLEOTIDE SEQUENCE</scope>
    <source>
        <strain evidence="4">Race5_Kim</strain>
    </source>
</reference>
<proteinExistence type="predicted"/>
<evidence type="ECO:0000313" key="4">
    <source>
        <dbReference type="EMBL" id="UJO23211.1"/>
    </source>
</evidence>
<feature type="signal peptide" evidence="2">
    <location>
        <begin position="1"/>
        <end position="20"/>
    </location>
</feature>
<reference evidence="4" key="3">
    <citation type="journal article" date="2022" name="Microb. Genom.">
        <title>A chromosome-scale genome assembly of the tomato pathogen Cladosporium fulvum reveals a compartmentalized genome architecture and the presence of a dispensable chromosome.</title>
        <authorList>
            <person name="Zaccaron A.Z."/>
            <person name="Chen L.H."/>
            <person name="Samaras A."/>
            <person name="Stergiopoulos I."/>
        </authorList>
    </citation>
    <scope>NUCLEOTIDE SEQUENCE</scope>
    <source>
        <strain evidence="4">Race5_Kim</strain>
    </source>
</reference>
<dbReference type="AlphaFoldDB" id="A0A1P8YXN3"/>
<reference evidence="3" key="1">
    <citation type="submission" date="2016-10" db="EMBL/GenBank/DDBJ databases">
        <title>Novel effectors identified in the apoplast of Cladosporium fulvum-infected tomato.</title>
        <authorList>
            <person name="Mesarich C.H."/>
            <person name="de Wit P.J.G.M."/>
        </authorList>
    </citation>
    <scope>NUCLEOTIDE SEQUENCE</scope>
    <source>
        <strain evidence="3">0WU</strain>
    </source>
</reference>
<dbReference type="EMBL" id="KX943095">
    <property type="protein sequence ID" value="AQA29266.1"/>
    <property type="molecule type" value="Genomic_DNA"/>
</dbReference>
<sequence>MAPISQYLATCFFLISIASCAPMPEIVQRDDVYDVIQRFKKTITEDPSHITDTWNGVNKNIKHGSEPEIPGTETKKENVNVNKSENGQEANDEDGLKRENEQEANDEDGLKGQKGLESNHEGWSKGQEGVDEDTCSQKAGFKGKHHSSGEHSTVNFGDLCGGGV</sequence>
<gene>
    <name evidence="3" type="primary">Ecp46</name>
    <name evidence="4" type="ORF">CLAFUR5_12163</name>
</gene>
<name>A0A1P8YXN3_PASFU</name>
<evidence type="ECO:0000256" key="1">
    <source>
        <dbReference type="SAM" id="MobiDB-lite"/>
    </source>
</evidence>
<keyword evidence="2" id="KW-0732">Signal</keyword>